<dbReference type="InterPro" id="IPR035093">
    <property type="entry name" value="RelE/ParE_toxin_dom_sf"/>
</dbReference>
<name>A4BNH7_9GAMM</name>
<evidence type="ECO:0000256" key="1">
    <source>
        <dbReference type="ARBA" id="ARBA00022649"/>
    </source>
</evidence>
<evidence type="ECO:0000313" key="3">
    <source>
        <dbReference type="Proteomes" id="UP000003374"/>
    </source>
</evidence>
<evidence type="ECO:0008006" key="4">
    <source>
        <dbReference type="Google" id="ProtNLM"/>
    </source>
</evidence>
<dbReference type="AlphaFoldDB" id="A4BNH7"/>
<evidence type="ECO:0000313" key="2">
    <source>
        <dbReference type="EMBL" id="EAR22776.1"/>
    </source>
</evidence>
<dbReference type="EMBL" id="AAOF01000002">
    <property type="protein sequence ID" value="EAR22776.1"/>
    <property type="molecule type" value="Genomic_DNA"/>
</dbReference>
<accession>A4BNH7</accession>
<dbReference type="Proteomes" id="UP000003374">
    <property type="component" value="Unassembled WGS sequence"/>
</dbReference>
<reference evidence="2 3" key="1">
    <citation type="submission" date="2006-02" db="EMBL/GenBank/DDBJ databases">
        <authorList>
            <person name="Waterbury J."/>
            <person name="Ferriera S."/>
            <person name="Johnson J."/>
            <person name="Kravitz S."/>
            <person name="Halpern A."/>
            <person name="Remington K."/>
            <person name="Beeson K."/>
            <person name="Tran B."/>
            <person name="Rogers Y.-H."/>
            <person name="Friedman R."/>
            <person name="Venter J.C."/>
        </authorList>
    </citation>
    <scope>NUCLEOTIDE SEQUENCE [LARGE SCALE GENOMIC DNA]</scope>
    <source>
        <strain evidence="2 3">Nb-231</strain>
    </source>
</reference>
<protein>
    <recommendedName>
        <fullName evidence="4">Type II toxin-antitoxin system RelE/ParE family toxin</fullName>
    </recommendedName>
</protein>
<dbReference type="InterPro" id="IPR007712">
    <property type="entry name" value="RelE/ParE_toxin"/>
</dbReference>
<keyword evidence="3" id="KW-1185">Reference proteome</keyword>
<dbReference type="OrthoDB" id="9798046at2"/>
<dbReference type="HOGENOM" id="CLU_147162_11_5_6"/>
<dbReference type="Pfam" id="PF05016">
    <property type="entry name" value="ParE_toxin"/>
    <property type="match status" value="1"/>
</dbReference>
<gene>
    <name evidence="2" type="ORF">NB231_09998</name>
</gene>
<dbReference type="RefSeq" id="WP_005002109.1">
    <property type="nucleotide sequence ID" value="NZ_CH672427.1"/>
</dbReference>
<dbReference type="eggNOG" id="COG3668">
    <property type="taxonomic scope" value="Bacteria"/>
</dbReference>
<comment type="caution">
    <text evidence="2">The sequence shown here is derived from an EMBL/GenBank/DDBJ whole genome shotgun (WGS) entry which is preliminary data.</text>
</comment>
<dbReference type="STRING" id="314278.NB231_09998"/>
<keyword evidence="1" id="KW-1277">Toxin-antitoxin system</keyword>
<proteinExistence type="predicted"/>
<organism evidence="2 3">
    <name type="scientific">Nitrococcus mobilis Nb-231</name>
    <dbReference type="NCBI Taxonomy" id="314278"/>
    <lineage>
        <taxon>Bacteria</taxon>
        <taxon>Pseudomonadati</taxon>
        <taxon>Pseudomonadota</taxon>
        <taxon>Gammaproteobacteria</taxon>
        <taxon>Chromatiales</taxon>
        <taxon>Ectothiorhodospiraceae</taxon>
        <taxon>Nitrococcus</taxon>
    </lineage>
</organism>
<sequence length="74" mass="8235">MKLVWTTPALADRIAIYEHIEADDPWAAAMLDDQLRVAAERLGDHSEMGRLGRIAGTRELIAHPHYILICAIDG</sequence>
<dbReference type="Gene3D" id="3.30.2310.20">
    <property type="entry name" value="RelE-like"/>
    <property type="match status" value="1"/>
</dbReference>